<keyword evidence="10" id="KW-1185">Reference proteome</keyword>
<evidence type="ECO:0000256" key="4">
    <source>
        <dbReference type="ARBA" id="ARBA00022692"/>
    </source>
</evidence>
<dbReference type="STRING" id="1007103.GCA_000213315_02915"/>
<protein>
    <submittedName>
        <fullName evidence="9">Arabinose ABC transporter permease</fullName>
    </submittedName>
</protein>
<keyword evidence="5 7" id="KW-1133">Transmembrane helix</keyword>
<feature type="transmembrane region" description="Helical" evidence="7">
    <location>
        <begin position="162"/>
        <end position="182"/>
    </location>
</feature>
<comment type="subcellular location">
    <subcellularLocation>
        <location evidence="1">Cell membrane</location>
        <topology evidence="1">Multi-pass membrane protein</topology>
    </subcellularLocation>
</comment>
<dbReference type="InterPro" id="IPR050189">
    <property type="entry name" value="MFS_Efflux_Transporters"/>
</dbReference>
<evidence type="ECO:0000256" key="5">
    <source>
        <dbReference type="ARBA" id="ARBA00022989"/>
    </source>
</evidence>
<keyword evidence="2" id="KW-0813">Transport</keyword>
<dbReference type="SUPFAM" id="SSF103473">
    <property type="entry name" value="MFS general substrate transporter"/>
    <property type="match status" value="1"/>
</dbReference>
<evidence type="ECO:0000256" key="7">
    <source>
        <dbReference type="SAM" id="Phobius"/>
    </source>
</evidence>
<feature type="transmembrane region" description="Helical" evidence="7">
    <location>
        <begin position="203"/>
        <end position="223"/>
    </location>
</feature>
<reference evidence="10" key="1">
    <citation type="submission" date="2016-01" db="EMBL/GenBank/DDBJ databases">
        <title>Draft genome of Chromobacterium sp. F49.</title>
        <authorList>
            <person name="Hong K.W."/>
        </authorList>
    </citation>
    <scope>NUCLEOTIDE SEQUENCE [LARGE SCALE GENOMIC DNA]</scope>
    <source>
        <strain evidence="10">M63</strain>
    </source>
</reference>
<keyword evidence="3" id="KW-1003">Cell membrane</keyword>
<name>A0A163UXS8_9BACL</name>
<feature type="transmembrane region" description="Helical" evidence="7">
    <location>
        <begin position="103"/>
        <end position="124"/>
    </location>
</feature>
<dbReference type="Gene3D" id="1.20.1250.20">
    <property type="entry name" value="MFS general substrate transporter like domains"/>
    <property type="match status" value="1"/>
</dbReference>
<dbReference type="Pfam" id="PF07690">
    <property type="entry name" value="MFS_1"/>
    <property type="match status" value="1"/>
</dbReference>
<dbReference type="GO" id="GO:0005886">
    <property type="term" value="C:plasma membrane"/>
    <property type="evidence" value="ECO:0007669"/>
    <property type="project" value="UniProtKB-SubCell"/>
</dbReference>
<feature type="transmembrane region" description="Helical" evidence="7">
    <location>
        <begin position="136"/>
        <end position="156"/>
    </location>
</feature>
<evidence type="ECO:0000256" key="6">
    <source>
        <dbReference type="ARBA" id="ARBA00023136"/>
    </source>
</evidence>
<feature type="transmembrane region" description="Helical" evidence="7">
    <location>
        <begin position="9"/>
        <end position="34"/>
    </location>
</feature>
<evidence type="ECO:0000313" key="10">
    <source>
        <dbReference type="Proteomes" id="UP000076563"/>
    </source>
</evidence>
<dbReference type="RefSeq" id="WP_063186279.1">
    <property type="nucleotide sequence ID" value="NZ_LQRA01000083.1"/>
</dbReference>
<dbReference type="eggNOG" id="COG2814">
    <property type="taxonomic scope" value="Bacteria"/>
</dbReference>
<dbReference type="PANTHER" id="PTHR43124:SF3">
    <property type="entry name" value="CHLORAMPHENICOL EFFLUX PUMP RV0191"/>
    <property type="match status" value="1"/>
</dbReference>
<organism evidence="9 10">
    <name type="scientific">Paenibacillus elgii</name>
    <dbReference type="NCBI Taxonomy" id="189691"/>
    <lineage>
        <taxon>Bacteria</taxon>
        <taxon>Bacillati</taxon>
        <taxon>Bacillota</taxon>
        <taxon>Bacilli</taxon>
        <taxon>Bacillales</taxon>
        <taxon>Paenibacillaceae</taxon>
        <taxon>Paenibacillus</taxon>
    </lineage>
</organism>
<gene>
    <name evidence="9" type="ORF">AV654_31125</name>
</gene>
<dbReference type="PANTHER" id="PTHR43124">
    <property type="entry name" value="PURINE EFFLUX PUMP PBUE"/>
    <property type="match status" value="1"/>
</dbReference>
<evidence type="ECO:0000256" key="3">
    <source>
        <dbReference type="ARBA" id="ARBA00022475"/>
    </source>
</evidence>
<dbReference type="OrthoDB" id="199773at2"/>
<dbReference type="AlphaFoldDB" id="A0A163UXS8"/>
<sequence>MNTARATPIWFIALGLFGLYTIEFGVVGILPAIMERFHVGTAQAGMLVGAFAFVIALFGPFMVLILSNRNRKQVLVLCLLIFAGCSALSAFTDHFYVLLALRVIPALFHPVFFSFAFVAVASLYPEEQRANASAKAFIGTSMGMVLGVPLTTYIADQFSYEASFLFCAIVNGIAAAGIAVILPKTSAAPRVKYREQLSILRKIPLWLSIGAATFLFAAMFAVYSYSAEFLGQVMGLQERTLSIMLVVFGVGGVAGNLLAGKLLGMNRLRTTLVQPFVLAIAYFLLDSGVTSLVPLIAVMLLWGAAHTSGLIVTQTLLTSEASEAPEFVNALYISFINLGVSIGSAVGGRFIAAAGIEGSLKGGILFIALTLVCMVFNIWVKRRV</sequence>
<comment type="caution">
    <text evidence="9">The sequence shown here is derived from an EMBL/GenBank/DDBJ whole genome shotgun (WGS) entry which is preliminary data.</text>
</comment>
<dbReference type="InterPro" id="IPR036259">
    <property type="entry name" value="MFS_trans_sf"/>
</dbReference>
<proteinExistence type="predicted"/>
<evidence type="ECO:0000259" key="8">
    <source>
        <dbReference type="PROSITE" id="PS50850"/>
    </source>
</evidence>
<evidence type="ECO:0000256" key="2">
    <source>
        <dbReference type="ARBA" id="ARBA00022448"/>
    </source>
</evidence>
<feature type="transmembrane region" description="Helical" evidence="7">
    <location>
        <begin position="243"/>
        <end position="264"/>
    </location>
</feature>
<feature type="transmembrane region" description="Helical" evidence="7">
    <location>
        <begin position="74"/>
        <end position="91"/>
    </location>
</feature>
<feature type="transmembrane region" description="Helical" evidence="7">
    <location>
        <begin position="330"/>
        <end position="351"/>
    </location>
</feature>
<dbReference type="CDD" id="cd17324">
    <property type="entry name" value="MFS_NepI_like"/>
    <property type="match status" value="1"/>
</dbReference>
<dbReference type="Proteomes" id="UP000076563">
    <property type="component" value="Unassembled WGS sequence"/>
</dbReference>
<keyword evidence="4 7" id="KW-0812">Transmembrane</keyword>
<feature type="domain" description="Major facilitator superfamily (MFS) profile" evidence="8">
    <location>
        <begin position="8"/>
        <end position="384"/>
    </location>
</feature>
<dbReference type="PROSITE" id="PS50850">
    <property type="entry name" value="MFS"/>
    <property type="match status" value="1"/>
</dbReference>
<feature type="transmembrane region" description="Helical" evidence="7">
    <location>
        <begin position="363"/>
        <end position="380"/>
    </location>
</feature>
<keyword evidence="6 7" id="KW-0472">Membrane</keyword>
<dbReference type="EMBL" id="LQRA01000083">
    <property type="protein sequence ID" value="KZE74026.1"/>
    <property type="molecule type" value="Genomic_DNA"/>
</dbReference>
<dbReference type="GO" id="GO:0022857">
    <property type="term" value="F:transmembrane transporter activity"/>
    <property type="evidence" value="ECO:0007669"/>
    <property type="project" value="InterPro"/>
</dbReference>
<dbReference type="InterPro" id="IPR020846">
    <property type="entry name" value="MFS_dom"/>
</dbReference>
<feature type="transmembrane region" description="Helical" evidence="7">
    <location>
        <begin position="46"/>
        <end position="67"/>
    </location>
</feature>
<evidence type="ECO:0000256" key="1">
    <source>
        <dbReference type="ARBA" id="ARBA00004651"/>
    </source>
</evidence>
<accession>A0A163UXS8</accession>
<evidence type="ECO:0000313" key="9">
    <source>
        <dbReference type="EMBL" id="KZE74026.1"/>
    </source>
</evidence>
<dbReference type="InterPro" id="IPR011701">
    <property type="entry name" value="MFS"/>
</dbReference>